<dbReference type="InterPro" id="IPR036390">
    <property type="entry name" value="WH_DNA-bd_sf"/>
</dbReference>
<evidence type="ECO:0000259" key="2">
    <source>
        <dbReference type="Pfam" id="PF25213"/>
    </source>
</evidence>
<keyword evidence="4" id="KW-1185">Reference proteome</keyword>
<proteinExistence type="predicted"/>
<name>A0A6A8G454_9EURY</name>
<evidence type="ECO:0000313" key="4">
    <source>
        <dbReference type="Proteomes" id="UP000443423"/>
    </source>
</evidence>
<evidence type="ECO:0008006" key="5">
    <source>
        <dbReference type="Google" id="ProtNLM"/>
    </source>
</evidence>
<dbReference type="Pfam" id="PF08350">
    <property type="entry name" value="FilR1_middle"/>
    <property type="match status" value="1"/>
</dbReference>
<sequence length="268" mass="30086">MSVELEDLEFLIRSNQRVAVLQRLAVSPCVRHDLHSELGIPQSTLGRILGDFQERVWIRRDADVYELTLLGEILVTELSSMLDAMGVVHQLTDIIDLLPVAEMEFDHRCLKEASITTATADGVTVVIHRMVRMVQSADTLRLITHVGYDTALEDHRRAVVERNQDLEVVLTRAALDEFLSDPAQSRLLLEILESGRADIYSFDGAFPYVMGIGDEHHVGIGAVDERGIPVGFVQTDDKSVRRWVRDTIDRYRTEATVVSVSLVENSLP</sequence>
<dbReference type="AlphaFoldDB" id="A0A6A8G454"/>
<dbReference type="Proteomes" id="UP000443423">
    <property type="component" value="Unassembled WGS sequence"/>
</dbReference>
<evidence type="ECO:0000313" key="3">
    <source>
        <dbReference type="EMBL" id="MRW95575.1"/>
    </source>
</evidence>
<dbReference type="InterPro" id="IPR057527">
    <property type="entry name" value="HVO_A0261-like_N"/>
</dbReference>
<dbReference type="Pfam" id="PF25213">
    <property type="entry name" value="HVO_A0261_N"/>
    <property type="match status" value="1"/>
</dbReference>
<gene>
    <name evidence="3" type="ORF">GJR99_03165</name>
</gene>
<organism evidence="3 4">
    <name type="scientific">Haloferax marinum</name>
    <dbReference type="NCBI Taxonomy" id="2666143"/>
    <lineage>
        <taxon>Archaea</taxon>
        <taxon>Methanobacteriati</taxon>
        <taxon>Methanobacteriota</taxon>
        <taxon>Stenosarchaea group</taxon>
        <taxon>Halobacteria</taxon>
        <taxon>Halobacteriales</taxon>
        <taxon>Haloferacaceae</taxon>
        <taxon>Haloferax</taxon>
    </lineage>
</organism>
<dbReference type="InterPro" id="IPR013561">
    <property type="entry name" value="FilR1_middle_dom"/>
</dbReference>
<comment type="caution">
    <text evidence="3">The sequence shown here is derived from an EMBL/GenBank/DDBJ whole genome shotgun (WGS) entry which is preliminary data.</text>
</comment>
<dbReference type="OrthoDB" id="330490at2157"/>
<feature type="domain" description="Methanogenesis regulatory protein FilR1 middle" evidence="1">
    <location>
        <begin position="127"/>
        <end position="253"/>
    </location>
</feature>
<dbReference type="RefSeq" id="WP_151109224.1">
    <property type="nucleotide sequence ID" value="NZ_WKJQ01000001.1"/>
</dbReference>
<dbReference type="EMBL" id="WKJQ01000001">
    <property type="protein sequence ID" value="MRW95575.1"/>
    <property type="molecule type" value="Genomic_DNA"/>
</dbReference>
<protein>
    <recommendedName>
        <fullName evidence="5">DNA binding protein</fullName>
    </recommendedName>
</protein>
<evidence type="ECO:0000259" key="1">
    <source>
        <dbReference type="Pfam" id="PF08350"/>
    </source>
</evidence>
<accession>A0A6A8G454</accession>
<reference evidence="3 4" key="1">
    <citation type="submission" date="2019-11" db="EMBL/GenBank/DDBJ databases">
        <title>Whole genome sequence of Haloferax sp. MBLA0078.</title>
        <authorList>
            <person name="Seo M.-J."/>
            <person name="Cho E.-S."/>
        </authorList>
    </citation>
    <scope>NUCLEOTIDE SEQUENCE [LARGE SCALE GENOMIC DNA]</scope>
    <source>
        <strain evidence="3 4">MBLA0078</strain>
    </source>
</reference>
<dbReference type="SUPFAM" id="SSF46785">
    <property type="entry name" value="Winged helix' DNA-binding domain"/>
    <property type="match status" value="1"/>
</dbReference>
<feature type="domain" description="HVO-A0261-like N-terminal" evidence="2">
    <location>
        <begin position="6"/>
        <end position="86"/>
    </location>
</feature>